<dbReference type="AlphaFoldDB" id="A0A9P6APU1"/>
<feature type="compositionally biased region" description="Polar residues" evidence="1">
    <location>
        <begin position="16"/>
        <end position="25"/>
    </location>
</feature>
<evidence type="ECO:0000256" key="1">
    <source>
        <dbReference type="SAM" id="MobiDB-lite"/>
    </source>
</evidence>
<gene>
    <name evidence="2" type="ORF">BS47DRAFT_113663</name>
</gene>
<keyword evidence="3" id="KW-1185">Reference proteome</keyword>
<evidence type="ECO:0000313" key="3">
    <source>
        <dbReference type="Proteomes" id="UP000886523"/>
    </source>
</evidence>
<comment type="caution">
    <text evidence="2">The sequence shown here is derived from an EMBL/GenBank/DDBJ whole genome shotgun (WGS) entry which is preliminary data.</text>
</comment>
<sequence length="163" mass="17343">MHMEPPTIESEKINPSWESGENTINPTNGYSVPAVAVAAPDIITSIRGSARSRQLHDLDRSLALLPSCTIQLTEICFQYPKPAWVSESGSDGRSSSSNVAAAVDIGERLFLWGPLSTSSHARGREGRGRGRGRGGHGPRGNRGPRRRGRGQFNKPGTGSGGPT</sequence>
<name>A0A9P6APU1_9AGAM</name>
<reference evidence="2" key="1">
    <citation type="journal article" date="2020" name="Nat. Commun.">
        <title>Large-scale genome sequencing of mycorrhizal fungi provides insights into the early evolution of symbiotic traits.</title>
        <authorList>
            <person name="Miyauchi S."/>
            <person name="Kiss E."/>
            <person name="Kuo A."/>
            <person name="Drula E."/>
            <person name="Kohler A."/>
            <person name="Sanchez-Garcia M."/>
            <person name="Morin E."/>
            <person name="Andreopoulos B."/>
            <person name="Barry K.W."/>
            <person name="Bonito G."/>
            <person name="Buee M."/>
            <person name="Carver A."/>
            <person name="Chen C."/>
            <person name="Cichocki N."/>
            <person name="Clum A."/>
            <person name="Culley D."/>
            <person name="Crous P.W."/>
            <person name="Fauchery L."/>
            <person name="Girlanda M."/>
            <person name="Hayes R.D."/>
            <person name="Keri Z."/>
            <person name="LaButti K."/>
            <person name="Lipzen A."/>
            <person name="Lombard V."/>
            <person name="Magnuson J."/>
            <person name="Maillard F."/>
            <person name="Murat C."/>
            <person name="Nolan M."/>
            <person name="Ohm R.A."/>
            <person name="Pangilinan J."/>
            <person name="Pereira M.F."/>
            <person name="Perotto S."/>
            <person name="Peter M."/>
            <person name="Pfister S."/>
            <person name="Riley R."/>
            <person name="Sitrit Y."/>
            <person name="Stielow J.B."/>
            <person name="Szollosi G."/>
            <person name="Zifcakova L."/>
            <person name="Stursova M."/>
            <person name="Spatafora J.W."/>
            <person name="Tedersoo L."/>
            <person name="Vaario L.M."/>
            <person name="Yamada A."/>
            <person name="Yan M."/>
            <person name="Wang P."/>
            <person name="Xu J."/>
            <person name="Bruns T."/>
            <person name="Baldrian P."/>
            <person name="Vilgalys R."/>
            <person name="Dunand C."/>
            <person name="Henrissat B."/>
            <person name="Grigoriev I.V."/>
            <person name="Hibbett D."/>
            <person name="Nagy L.G."/>
            <person name="Martin F.M."/>
        </authorList>
    </citation>
    <scope>NUCLEOTIDE SEQUENCE</scope>
    <source>
        <strain evidence="2">UP504</strain>
    </source>
</reference>
<proteinExistence type="predicted"/>
<protein>
    <submittedName>
        <fullName evidence="2">Uncharacterized protein</fullName>
    </submittedName>
</protein>
<feature type="region of interest" description="Disordered" evidence="1">
    <location>
        <begin position="1"/>
        <end position="25"/>
    </location>
</feature>
<dbReference type="Proteomes" id="UP000886523">
    <property type="component" value="Unassembled WGS sequence"/>
</dbReference>
<dbReference type="EMBL" id="MU129027">
    <property type="protein sequence ID" value="KAF9509839.1"/>
    <property type="molecule type" value="Genomic_DNA"/>
</dbReference>
<organism evidence="2 3">
    <name type="scientific">Hydnum rufescens UP504</name>
    <dbReference type="NCBI Taxonomy" id="1448309"/>
    <lineage>
        <taxon>Eukaryota</taxon>
        <taxon>Fungi</taxon>
        <taxon>Dikarya</taxon>
        <taxon>Basidiomycota</taxon>
        <taxon>Agaricomycotina</taxon>
        <taxon>Agaricomycetes</taxon>
        <taxon>Cantharellales</taxon>
        <taxon>Hydnaceae</taxon>
        <taxon>Hydnum</taxon>
    </lineage>
</organism>
<evidence type="ECO:0000313" key="2">
    <source>
        <dbReference type="EMBL" id="KAF9509839.1"/>
    </source>
</evidence>
<accession>A0A9P6APU1</accession>
<feature type="region of interest" description="Disordered" evidence="1">
    <location>
        <begin position="116"/>
        <end position="163"/>
    </location>
</feature>